<dbReference type="Proteomes" id="UP001319861">
    <property type="component" value="Chromosome"/>
</dbReference>
<dbReference type="EMBL" id="AP024525">
    <property type="protein sequence ID" value="BCT75085.1"/>
    <property type="molecule type" value="Genomic_DNA"/>
</dbReference>
<dbReference type="RefSeq" id="WP_229231870.1">
    <property type="nucleotide sequence ID" value="NZ_AP024525.1"/>
</dbReference>
<reference evidence="2 3" key="1">
    <citation type="journal article" date="2021" name="J. Biosci. Bioeng.">
        <title>Identification and characterization of a chc gene cluster responsible for the aromatization pathway of cyclohexanecarboxylate degradation in Sinomonas cyclohexanicum ATCC 51369.</title>
        <authorList>
            <person name="Yamamoto T."/>
            <person name="Hasegawa Y."/>
            <person name="Lau P.C.K."/>
            <person name="Iwaki H."/>
        </authorList>
    </citation>
    <scope>NUCLEOTIDE SEQUENCE [LARGE SCALE GENOMIC DNA]</scope>
    <source>
        <strain evidence="2 3">ATCC 51369</strain>
    </source>
</reference>
<feature type="region of interest" description="Disordered" evidence="1">
    <location>
        <begin position="1"/>
        <end position="37"/>
    </location>
</feature>
<keyword evidence="3" id="KW-1185">Reference proteome</keyword>
<evidence type="ECO:0000256" key="1">
    <source>
        <dbReference type="SAM" id="MobiDB-lite"/>
    </source>
</evidence>
<name>A0ABN6FFB0_SINCY</name>
<evidence type="ECO:0000313" key="2">
    <source>
        <dbReference type="EMBL" id="BCT75085.1"/>
    </source>
</evidence>
<evidence type="ECO:0000313" key="3">
    <source>
        <dbReference type="Proteomes" id="UP001319861"/>
    </source>
</evidence>
<gene>
    <name evidence="2" type="ORF">SCMU_09270</name>
</gene>
<proteinExistence type="predicted"/>
<organism evidence="2 3">
    <name type="scientific">Sinomonas cyclohexanicum</name>
    <name type="common">Corynebacterium cyclohexanicum</name>
    <dbReference type="NCBI Taxonomy" id="322009"/>
    <lineage>
        <taxon>Bacteria</taxon>
        <taxon>Bacillati</taxon>
        <taxon>Actinomycetota</taxon>
        <taxon>Actinomycetes</taxon>
        <taxon>Micrococcales</taxon>
        <taxon>Micrococcaceae</taxon>
        <taxon>Sinomonas</taxon>
    </lineage>
</organism>
<protein>
    <submittedName>
        <fullName evidence="2">Uncharacterized protein</fullName>
    </submittedName>
</protein>
<accession>A0ABN6FFB0</accession>
<sequence>MKRRTPHTPGGFISPMVSQRDGSVTAPVTGHASPMESHERLIRQLDLEILLSDLL</sequence>